<evidence type="ECO:0000256" key="1">
    <source>
        <dbReference type="SAM" id="MobiDB-lite"/>
    </source>
</evidence>
<dbReference type="InterPro" id="IPR036397">
    <property type="entry name" value="RNaseH_sf"/>
</dbReference>
<name>A0A914H008_GLORO</name>
<proteinExistence type="predicted"/>
<dbReference type="Gene3D" id="3.30.160.60">
    <property type="entry name" value="Classic Zinc Finger"/>
    <property type="match status" value="2"/>
</dbReference>
<accession>A0A914H008</accession>
<feature type="region of interest" description="Disordered" evidence="1">
    <location>
        <begin position="239"/>
        <end position="268"/>
    </location>
</feature>
<feature type="compositionally biased region" description="Polar residues" evidence="1">
    <location>
        <begin position="252"/>
        <end position="263"/>
    </location>
</feature>
<dbReference type="GO" id="GO:0003676">
    <property type="term" value="F:nucleic acid binding"/>
    <property type="evidence" value="ECO:0007669"/>
    <property type="project" value="InterPro"/>
</dbReference>
<sequence>MCQRIETHFCQVVFVLGMSIRPLTAFKRFKCCLCGEELEGAEALESHLASVHVLYMAYECDFCRDALFPSDFALREHYTKIHRKNSFTVKYRVSPELDERRELLRRLVAQSTHESAAITHHQTESNVQQNSFTSQLLKSCTSLLLSSSRLLNCDMKTANNGDYGIIEEESLGESSDYSKYKALEDERTLYDEDNTFLTIGQEEHHSPFSMGSRDESLQIETDDVKMTFNVSPIIKKRSKRRRMSNALKAESDQSLMNTSQASNEEAKQKGPMVECSECKRMVGQYRNSMLIHVSTHHCDQPIFECLADGCDKKWYSISARTKEHIESKHGGNYAFLRDNRRELLPSLRLIAVRLFPALIRRFYLQVFTKMDNGTAKAAIKNVPNGLRLVWVDCEMTGLPAEDGHRLVEIACIVTEADLTVSFD</sequence>
<protein>
    <submittedName>
        <fullName evidence="4">C2H2-type domain-containing protein</fullName>
    </submittedName>
</protein>
<dbReference type="Gene3D" id="3.30.420.10">
    <property type="entry name" value="Ribonuclease H-like superfamily/Ribonuclease H"/>
    <property type="match status" value="1"/>
</dbReference>
<evidence type="ECO:0000259" key="2">
    <source>
        <dbReference type="PROSITE" id="PS00028"/>
    </source>
</evidence>
<dbReference type="SUPFAM" id="SSF53098">
    <property type="entry name" value="Ribonuclease H-like"/>
    <property type="match status" value="1"/>
</dbReference>
<dbReference type="Proteomes" id="UP000887572">
    <property type="component" value="Unplaced"/>
</dbReference>
<dbReference type="InterPro" id="IPR013087">
    <property type="entry name" value="Znf_C2H2_type"/>
</dbReference>
<evidence type="ECO:0000313" key="4">
    <source>
        <dbReference type="WBParaSite" id="Gr19_v10_g1197.t1"/>
    </source>
</evidence>
<evidence type="ECO:0000313" key="3">
    <source>
        <dbReference type="Proteomes" id="UP000887572"/>
    </source>
</evidence>
<organism evidence="3 4">
    <name type="scientific">Globodera rostochiensis</name>
    <name type="common">Golden nematode worm</name>
    <name type="synonym">Heterodera rostochiensis</name>
    <dbReference type="NCBI Taxonomy" id="31243"/>
    <lineage>
        <taxon>Eukaryota</taxon>
        <taxon>Metazoa</taxon>
        <taxon>Ecdysozoa</taxon>
        <taxon>Nematoda</taxon>
        <taxon>Chromadorea</taxon>
        <taxon>Rhabditida</taxon>
        <taxon>Tylenchina</taxon>
        <taxon>Tylenchomorpha</taxon>
        <taxon>Tylenchoidea</taxon>
        <taxon>Heteroderidae</taxon>
        <taxon>Heteroderinae</taxon>
        <taxon>Globodera</taxon>
    </lineage>
</organism>
<reference evidence="4" key="1">
    <citation type="submission" date="2022-11" db="UniProtKB">
        <authorList>
            <consortium name="WormBaseParasite"/>
        </authorList>
    </citation>
    <scope>IDENTIFICATION</scope>
</reference>
<dbReference type="PROSITE" id="PS00028">
    <property type="entry name" value="ZINC_FINGER_C2H2_1"/>
    <property type="match status" value="1"/>
</dbReference>
<dbReference type="InterPro" id="IPR012337">
    <property type="entry name" value="RNaseH-like_sf"/>
</dbReference>
<feature type="domain" description="C2H2-type" evidence="2">
    <location>
        <begin position="31"/>
        <end position="52"/>
    </location>
</feature>
<dbReference type="WBParaSite" id="Gr19_v10_g1197.t1">
    <property type="protein sequence ID" value="Gr19_v10_g1197.t1"/>
    <property type="gene ID" value="Gr19_v10_g1197"/>
</dbReference>
<dbReference type="AlphaFoldDB" id="A0A914H008"/>
<dbReference type="SMART" id="SM00355">
    <property type="entry name" value="ZnF_C2H2"/>
    <property type="match status" value="4"/>
</dbReference>
<keyword evidence="3" id="KW-1185">Reference proteome</keyword>